<dbReference type="InterPro" id="IPR000653">
    <property type="entry name" value="DegT/StrS_aminotransferase"/>
</dbReference>
<dbReference type="PANTHER" id="PTHR30244:SF42">
    <property type="entry name" value="UDP-2-ACETAMIDO-2-DEOXY-3-OXO-D-GLUCURONATE AMINOTRANSFERASE"/>
    <property type="match status" value="1"/>
</dbReference>
<dbReference type="GO" id="GO:0008483">
    <property type="term" value="F:transaminase activity"/>
    <property type="evidence" value="ECO:0007669"/>
    <property type="project" value="UniProtKB-KW"/>
</dbReference>
<keyword evidence="2" id="KW-0032">Aminotransferase</keyword>
<evidence type="ECO:0000313" key="2">
    <source>
        <dbReference type="EMBL" id="MBC3757748.1"/>
    </source>
</evidence>
<name>A0A923KKE1_9FLAO</name>
<dbReference type="PANTHER" id="PTHR30244">
    <property type="entry name" value="TRANSAMINASE"/>
    <property type="match status" value="1"/>
</dbReference>
<dbReference type="InterPro" id="IPR015422">
    <property type="entry name" value="PyrdxlP-dep_Trfase_small"/>
</dbReference>
<comment type="similarity">
    <text evidence="1">Belongs to the DegT/DnrJ/EryC1 family.</text>
</comment>
<reference evidence="2" key="1">
    <citation type="submission" date="2020-08" db="EMBL/GenBank/DDBJ databases">
        <title>Hyunsoonleella sp. strain SJ7 genome sequencing and assembly.</title>
        <authorList>
            <person name="Kim I."/>
        </authorList>
    </citation>
    <scope>NUCLEOTIDE SEQUENCE</scope>
    <source>
        <strain evidence="2">SJ7</strain>
    </source>
</reference>
<dbReference type="InterPro" id="IPR015421">
    <property type="entry name" value="PyrdxlP-dep_Trfase_major"/>
</dbReference>
<dbReference type="Proteomes" id="UP000656244">
    <property type="component" value="Unassembled WGS sequence"/>
</dbReference>
<dbReference type="InterPro" id="IPR015424">
    <property type="entry name" value="PyrdxlP-dep_Trfase"/>
</dbReference>
<organism evidence="2 3">
    <name type="scientific">Hyunsoonleella aquatilis</name>
    <dbReference type="NCBI Taxonomy" id="2762758"/>
    <lineage>
        <taxon>Bacteria</taxon>
        <taxon>Pseudomonadati</taxon>
        <taxon>Bacteroidota</taxon>
        <taxon>Flavobacteriia</taxon>
        <taxon>Flavobacteriales</taxon>
        <taxon>Flavobacteriaceae</taxon>
    </lineage>
</organism>
<sequence>MISKSPINKESLKKNVVATASARAGWKLILETLPKDAEILLPSYIGVTDREGSGIYDPVTDLGVRHDFYPLNQDLSISIPEIKSKIREKNYSLILVVHYFGFKVRNIKNIKKLCEDSNIILVEDCAHLYNYNMLWASDAGSFGDYAFYSLHKNFPIKSGGLLVQNNKNHNKIISSSKDKNSVYFETLMKYQVEAIAQKRIENFKFLEAQISNVSGVKPFKKLQKGDIPHNYPIIVDNHLREKLYFSLIDKGIMLIALYYRLIEPLKISKFESMQFLANNILNLPVHQDIDQNEIVILVNMIKKSLKELNS</sequence>
<keyword evidence="1" id="KW-0663">Pyridoxal phosphate</keyword>
<dbReference type="GO" id="GO:0000271">
    <property type="term" value="P:polysaccharide biosynthetic process"/>
    <property type="evidence" value="ECO:0007669"/>
    <property type="project" value="TreeGrafter"/>
</dbReference>
<dbReference type="GO" id="GO:0030170">
    <property type="term" value="F:pyridoxal phosphate binding"/>
    <property type="evidence" value="ECO:0007669"/>
    <property type="project" value="TreeGrafter"/>
</dbReference>
<dbReference type="SUPFAM" id="SSF53383">
    <property type="entry name" value="PLP-dependent transferases"/>
    <property type="match status" value="1"/>
</dbReference>
<evidence type="ECO:0000256" key="1">
    <source>
        <dbReference type="RuleBase" id="RU004508"/>
    </source>
</evidence>
<dbReference type="Gene3D" id="3.90.1150.10">
    <property type="entry name" value="Aspartate Aminotransferase, domain 1"/>
    <property type="match status" value="1"/>
</dbReference>
<dbReference type="RefSeq" id="WP_186559594.1">
    <property type="nucleotide sequence ID" value="NZ_JACNMF010000001.1"/>
</dbReference>
<dbReference type="Pfam" id="PF01041">
    <property type="entry name" value="DegT_DnrJ_EryC1"/>
    <property type="match status" value="1"/>
</dbReference>
<evidence type="ECO:0000313" key="3">
    <source>
        <dbReference type="Proteomes" id="UP000656244"/>
    </source>
</evidence>
<accession>A0A923KKE1</accession>
<dbReference type="AlphaFoldDB" id="A0A923KKE1"/>
<comment type="caution">
    <text evidence="2">The sequence shown here is derived from an EMBL/GenBank/DDBJ whole genome shotgun (WGS) entry which is preliminary data.</text>
</comment>
<dbReference type="EMBL" id="JACNMF010000001">
    <property type="protein sequence ID" value="MBC3757748.1"/>
    <property type="molecule type" value="Genomic_DNA"/>
</dbReference>
<dbReference type="Gene3D" id="3.40.640.10">
    <property type="entry name" value="Type I PLP-dependent aspartate aminotransferase-like (Major domain)"/>
    <property type="match status" value="1"/>
</dbReference>
<keyword evidence="3" id="KW-1185">Reference proteome</keyword>
<gene>
    <name evidence="2" type="ORF">H7U19_04990</name>
</gene>
<proteinExistence type="inferred from homology"/>
<keyword evidence="2" id="KW-0808">Transferase</keyword>
<protein>
    <submittedName>
        <fullName evidence="2">DegT/DnrJ/EryC1/StrS family aminotransferase</fullName>
    </submittedName>
</protein>